<organism evidence="1 2">
    <name type="scientific">Cohnella soli</name>
    <dbReference type="NCBI Taxonomy" id="425005"/>
    <lineage>
        <taxon>Bacteria</taxon>
        <taxon>Bacillati</taxon>
        <taxon>Bacillota</taxon>
        <taxon>Bacilli</taxon>
        <taxon>Bacillales</taxon>
        <taxon>Paenibacillaceae</taxon>
        <taxon>Cohnella</taxon>
    </lineage>
</organism>
<dbReference type="EMBL" id="JBHSMI010000012">
    <property type="protein sequence ID" value="MFC5402362.1"/>
    <property type="molecule type" value="Genomic_DNA"/>
</dbReference>
<name>A0ABW0HQJ7_9BACL</name>
<accession>A0ABW0HQJ7</accession>
<dbReference type="Proteomes" id="UP001596113">
    <property type="component" value="Unassembled WGS sequence"/>
</dbReference>
<sequence>MYMQPFLELKGHMIALNAVRAIVKDEERVVLLLINQPAREVSLDDDRLMQQLVLLAGNHGFTKYVEVVGGSLKTPLIEDNGRPYSALINLNLIAEVKEGWEGQIHFTDGSMIESANSYAGMLSVLKLPMMARVDPQ</sequence>
<proteinExistence type="predicted"/>
<protein>
    <submittedName>
        <fullName evidence="1">Uncharacterized protein</fullName>
    </submittedName>
</protein>
<comment type="caution">
    <text evidence="1">The sequence shown here is derived from an EMBL/GenBank/DDBJ whole genome shotgun (WGS) entry which is preliminary data.</text>
</comment>
<keyword evidence="2" id="KW-1185">Reference proteome</keyword>
<reference evidence="2" key="1">
    <citation type="journal article" date="2019" name="Int. J. Syst. Evol. Microbiol.">
        <title>The Global Catalogue of Microorganisms (GCM) 10K type strain sequencing project: providing services to taxonomists for standard genome sequencing and annotation.</title>
        <authorList>
            <consortium name="The Broad Institute Genomics Platform"/>
            <consortium name="The Broad Institute Genome Sequencing Center for Infectious Disease"/>
            <person name="Wu L."/>
            <person name="Ma J."/>
        </authorList>
    </citation>
    <scope>NUCLEOTIDE SEQUENCE [LARGE SCALE GENOMIC DNA]</scope>
    <source>
        <strain evidence="2">CGMCC 1.18575</strain>
    </source>
</reference>
<gene>
    <name evidence="1" type="ORF">ACFPOF_06395</name>
</gene>
<evidence type="ECO:0000313" key="1">
    <source>
        <dbReference type="EMBL" id="MFC5402362.1"/>
    </source>
</evidence>
<evidence type="ECO:0000313" key="2">
    <source>
        <dbReference type="Proteomes" id="UP001596113"/>
    </source>
</evidence>